<evidence type="ECO:0000313" key="2">
    <source>
        <dbReference type="Proteomes" id="UP000813463"/>
    </source>
</evidence>
<evidence type="ECO:0000259" key="1">
    <source>
        <dbReference type="Pfam" id="PF04937"/>
    </source>
</evidence>
<evidence type="ECO:0000313" key="3">
    <source>
        <dbReference type="RefSeq" id="XP_056687161.1"/>
    </source>
</evidence>
<reference evidence="3" key="2">
    <citation type="submission" date="2025-08" db="UniProtKB">
        <authorList>
            <consortium name="RefSeq"/>
        </authorList>
    </citation>
    <scope>IDENTIFICATION</scope>
    <source>
        <tissue evidence="3">Leaf</tissue>
    </source>
</reference>
<proteinExistence type="predicted"/>
<dbReference type="Pfam" id="PF04937">
    <property type="entry name" value="DUF659"/>
    <property type="match status" value="1"/>
</dbReference>
<dbReference type="InterPro" id="IPR007021">
    <property type="entry name" value="DUF659"/>
</dbReference>
<dbReference type="GeneID" id="110793439"/>
<organism evidence="2 3">
    <name type="scientific">Spinacia oleracea</name>
    <name type="common">Spinach</name>
    <dbReference type="NCBI Taxonomy" id="3562"/>
    <lineage>
        <taxon>Eukaryota</taxon>
        <taxon>Viridiplantae</taxon>
        <taxon>Streptophyta</taxon>
        <taxon>Embryophyta</taxon>
        <taxon>Tracheophyta</taxon>
        <taxon>Spermatophyta</taxon>
        <taxon>Magnoliopsida</taxon>
        <taxon>eudicotyledons</taxon>
        <taxon>Gunneridae</taxon>
        <taxon>Pentapetalae</taxon>
        <taxon>Caryophyllales</taxon>
        <taxon>Chenopodiaceae</taxon>
        <taxon>Chenopodioideae</taxon>
        <taxon>Anserineae</taxon>
        <taxon>Spinacia</taxon>
    </lineage>
</organism>
<reference evidence="2" key="1">
    <citation type="journal article" date="2021" name="Nat. Commun.">
        <title>Genomic analyses provide insights into spinach domestication and the genetic basis of agronomic traits.</title>
        <authorList>
            <person name="Cai X."/>
            <person name="Sun X."/>
            <person name="Xu C."/>
            <person name="Sun H."/>
            <person name="Wang X."/>
            <person name="Ge C."/>
            <person name="Zhang Z."/>
            <person name="Wang Q."/>
            <person name="Fei Z."/>
            <person name="Jiao C."/>
            <person name="Wang Q."/>
        </authorList>
    </citation>
    <scope>NUCLEOTIDE SEQUENCE [LARGE SCALE GENOMIC DNA]</scope>
    <source>
        <strain evidence="2">cv. Varoflay</strain>
    </source>
</reference>
<accession>A0ABM3QUW3</accession>
<dbReference type="Proteomes" id="UP000813463">
    <property type="component" value="Chromosome 6"/>
</dbReference>
<dbReference type="InterPro" id="IPR012337">
    <property type="entry name" value="RNaseH-like_sf"/>
</dbReference>
<dbReference type="PANTHER" id="PTHR32166:SF81">
    <property type="entry name" value="OS06G0658400 PROTEIN"/>
    <property type="match status" value="1"/>
</dbReference>
<keyword evidence="2" id="KW-1185">Reference proteome</keyword>
<feature type="domain" description="DUF659" evidence="1">
    <location>
        <begin position="139"/>
        <end position="300"/>
    </location>
</feature>
<dbReference type="RefSeq" id="XP_056687161.1">
    <property type="nucleotide sequence ID" value="XM_056831183.1"/>
</dbReference>
<dbReference type="PANTHER" id="PTHR32166">
    <property type="entry name" value="OSJNBA0013A04.12 PROTEIN"/>
    <property type="match status" value="1"/>
</dbReference>
<name>A0ABM3QUW3_SPIOL</name>
<gene>
    <name evidence="3" type="primary">LOC110793439</name>
</gene>
<dbReference type="SUPFAM" id="SSF53098">
    <property type="entry name" value="Ribonuclease H-like"/>
    <property type="match status" value="1"/>
</dbReference>
<sequence length="472" mass="53806">MDLNYCHKLVTGSYTKVKSHLLGLSGNGVEGCKTISDQVKAQLQREHDKAENLNARKAMDTEEARICNTASWFRFKTTKKEQKNTLEVCFNAAGRYELDKECARMFYAFALPFSLVKNPYFRQFVSKLANSKCVGYVPPTYNRMRLSLLEQEKAHVDALLQPFRDSWKKKEVSLCSDGWTDRQKRPLINVMAASGYGSMFLKCFDASGNTKDAEYVASLFQEVIDKEGAHNVVQIITDNAGNFKAAGLALETKYPHLFWTPCVVHSVNLALKAICEPPVNSTQYDQCKWISSLMSDCNAIVNFVLNHGKALDIFHSYSKHMLVKVAETRFASHFIMAERLFLTKSALEKMVLNPDWKTFRKTAVEEKADHVKECVISDRWWDKVEYVLSFTNPINNMIRKGDLDAPCLHLIYDMWDCMIEQVREKVFEHEGLDAITGKSSFFDVIQGVLESRWNKSNTPLHSTSLYGSLLSP</sequence>
<protein>
    <submittedName>
        <fullName evidence="3">Uncharacterized protein isoform X1</fullName>
    </submittedName>
</protein>